<feature type="region of interest" description="Disordered" evidence="1">
    <location>
        <begin position="531"/>
        <end position="553"/>
    </location>
</feature>
<dbReference type="GO" id="GO:0003676">
    <property type="term" value="F:nucleic acid binding"/>
    <property type="evidence" value="ECO:0007669"/>
    <property type="project" value="InterPro"/>
</dbReference>
<organism evidence="3 4">
    <name type="scientific">Symbiodinium natans</name>
    <dbReference type="NCBI Taxonomy" id="878477"/>
    <lineage>
        <taxon>Eukaryota</taxon>
        <taxon>Sar</taxon>
        <taxon>Alveolata</taxon>
        <taxon>Dinophyceae</taxon>
        <taxon>Suessiales</taxon>
        <taxon>Symbiodiniaceae</taxon>
        <taxon>Symbiodinium</taxon>
    </lineage>
</organism>
<proteinExistence type="predicted"/>
<feature type="region of interest" description="Disordered" evidence="1">
    <location>
        <begin position="1124"/>
        <end position="1148"/>
    </location>
</feature>
<dbReference type="InterPro" id="IPR036397">
    <property type="entry name" value="RNaseH_sf"/>
</dbReference>
<evidence type="ECO:0000313" key="3">
    <source>
        <dbReference type="EMBL" id="CAE7540486.1"/>
    </source>
</evidence>
<feature type="domain" description="Reverse transcriptase Ty1/copia-type" evidence="2">
    <location>
        <begin position="2087"/>
        <end position="2343"/>
    </location>
</feature>
<protein>
    <submittedName>
        <fullName evidence="3">RE2 protein</fullName>
    </submittedName>
</protein>
<dbReference type="Pfam" id="PF07727">
    <property type="entry name" value="RVT_2"/>
    <property type="match status" value="1"/>
</dbReference>
<dbReference type="Proteomes" id="UP000604046">
    <property type="component" value="Unassembled WGS sequence"/>
</dbReference>
<feature type="region of interest" description="Disordered" evidence="1">
    <location>
        <begin position="1979"/>
        <end position="2026"/>
    </location>
</feature>
<dbReference type="EMBL" id="CAJNDS010002601">
    <property type="protein sequence ID" value="CAE7540486.1"/>
    <property type="molecule type" value="Genomic_DNA"/>
</dbReference>
<accession>A0A812TWI1</accession>
<gene>
    <name evidence="3" type="primary">RE2</name>
    <name evidence="3" type="ORF">SNAT2548_LOCUS30307</name>
</gene>
<dbReference type="InterPro" id="IPR012337">
    <property type="entry name" value="RNaseH-like_sf"/>
</dbReference>
<feature type="compositionally biased region" description="Basic and acidic residues" evidence="1">
    <location>
        <begin position="1128"/>
        <end position="1138"/>
    </location>
</feature>
<evidence type="ECO:0000259" key="2">
    <source>
        <dbReference type="Pfam" id="PF07727"/>
    </source>
</evidence>
<name>A0A812TWI1_9DINO</name>
<keyword evidence="4" id="KW-1185">Reference proteome</keyword>
<dbReference type="SUPFAM" id="SSF53098">
    <property type="entry name" value="Ribonuclease H-like"/>
    <property type="match status" value="1"/>
</dbReference>
<feature type="compositionally biased region" description="Basic and acidic residues" evidence="1">
    <location>
        <begin position="537"/>
        <end position="553"/>
    </location>
</feature>
<evidence type="ECO:0000256" key="1">
    <source>
        <dbReference type="SAM" id="MobiDB-lite"/>
    </source>
</evidence>
<dbReference type="OrthoDB" id="10058978at2759"/>
<reference evidence="3" key="1">
    <citation type="submission" date="2021-02" db="EMBL/GenBank/DDBJ databases">
        <authorList>
            <person name="Dougan E. K."/>
            <person name="Rhodes N."/>
            <person name="Thang M."/>
            <person name="Chan C."/>
        </authorList>
    </citation>
    <scope>NUCLEOTIDE SEQUENCE</scope>
</reference>
<feature type="compositionally biased region" description="Polar residues" evidence="1">
    <location>
        <begin position="1016"/>
        <end position="1030"/>
    </location>
</feature>
<dbReference type="Gene3D" id="3.30.420.10">
    <property type="entry name" value="Ribonuclease H-like superfamily/Ribonuclease H"/>
    <property type="match status" value="1"/>
</dbReference>
<sequence>MKCPGDVSASRVCWMGDFTWAFWVHKILAAMMGWKRRLQVIARCRGEGSRILLLFDEKAPTPRRCRPSFVLETEIVKRVPQRVCLMAAIRPPAAAEPLSASGETSLGGDGETNGAPCPGDMEMVGMNGLEVNFAVKTGAGAGKLKARAPRLPVENRQKQGNIEKTLGPVAETHGVQTAETITDRTPGATREYFQADPRQMVELTGHGSTILAMFRVVPRRMVELNMSQVPIHDTNHGIRRQMVEMHQAGGMMQDLLQEREGFTSIHLTERKPLSQRNEGVGNLQVNFAEKEMVGMAGSTSATVEDSEDLGTSARSYLRQVEAWRRMTQQPVSQQGLVLYQHLSGRAWIAAEELSVARLGTSDGVAYFIAWITTRFLDLEITRIGRAFSDFFRRLRRRPGQSVREYNTEYDRLHARLREVGCNLPEDCAAWLYIDRLQLEEAQELNLLASVGNQYNLAKLQQAAVLHDRSHRKPWEAHSRKRTNTAHMTDFDSGEYMMDDEINDDADKEMPEEVAQAWVTYQSAKDKYKAQQRARGFAGDKDKSEKGNEDREAKIRAVKQRSFCAGCGRRGHWHKDSECPLNRGGGQAKGEGNTGKGDYKDVAMTTVLPAEIYALRHEDQLYGVADTACARTVAGTQWLQCYADKMQEMCGRKPQLHKECEAYRFGTGKIHYSSFFVVVEFELGNKVVQLRTSIIAGDIPLLLSRTVLGKLGMIFDVGAGTATFNALGLTNFSMLTTPSGHPAIPIVPASVEGGTPALAVEDIRLQSKGAYMEVCAVACPRSFEAPQLSGVYFPKKLDPGVNDMLGQDRLHQATVDHWDHTQHLQPTFPLLWVGRRTPLSRMTRTELLEETMRCGLTVHRNWASEELRAIIREYRETHAAADPSEQMKKITKMTLDELKMKADELQVPVPPKATKGLIMRLIRDNLNTPANELISFGRWRGYEYREVPDDYGRWAASEVKQSPNAHPDLVRYARWWEGQQEAAEVGDMMAAIDRKSITSSPPYPSSHRTWPKMETTPALSTSSRSNASWESVQAPATPPRTRAKMQPSSSTSGRNETRTSPSTTTKRKETNIDKETQGMDAETDPRVLEEITELETKLALLKEGEYITEEEYVRAYRNQQECYITDGPQDARQKEVKGEEESDESEETIEPDSIREAFMAAIDWKDFSFSTCLGLLDGAGLPEEAFRPRAMLQNDGELCGQAYATFGMFTHGGIHGVTAATRKYADLVRYLNDFGAHHLGREATWTAISVSRNVAAGVHRDSNNERGSRNYCISLGQQAGGGIWVEEDRLSEQQVANSHVVWKKDKVGAWVPGKVRKSKEEFVIFDPFLRHATESWDGDRWGLFFHTPRGGEKVAPELKKLLRNCRFPIPKKGAGGTRMRTMPTKTERNKMFNAAGKVSVLMTMLMTASMSLAAEAVGSPVEHDPIVMMEIGGVEGTIEATDLGKAVIEPMMWEDMLNPDQQETASHFVAGVSPRELRIHVDGMPERLVENVGELIRAQIDGGGDVVLRGGCPREWTEKFKMYERYRDDENGDLWIVLSKPKEKGKVMYGGGRPHEVCAVEAGERGPEAPRMDGSGITFDEGVPGHVQASLRRMHQNLGHPRVQDMVRHLRLAGCEGHILKAAKGMKCSTCDATRSPQVARGTTLPRLLDFNSCVGVDIFYVHDTDDVKHAMLSMVDWATTYHVVARLGRETGEDVEKAFNTHWLSTFGPPSTVSLDLDGKVQAGLGRLCDWHSIKIKDVAAQGHWQAGVTERQGGWFKGIWDRVVHEMSISGEEVELAVNLVTAAKNDLRRRCGHSPTQWVFGRSPRLPAGLNDIDGGEDITWDLTQDSKHQRVTAIRASARIAYHRAQGDDRLRKSLMQRARTTRAVYDISDPVHYWHQPKDRRRARWVGPAVVVGKQGQSYWVSRNGRCRLTAPEHLRTSGPEELGEYLAMKGVRHEVEKLLGEDIDDPDVYDDYDMMSHHGDEGLEENVSDYVPSLPGEGDPIEFGSHGEDQAMEEEEDAPEVRPMRRLKRKTNPSLLEGPHEAMITRKELTRRGHAKRQEKELRWAEIPEFAREKFKAAEKVQWDEHLSFDALEPLDTKATQQVLDSVDHSRILRCRWAYKDKNWAARQCGENPEWKCKSRLVIGGHLDPDLGVEDLTTDAPTISRPGFMCMMQLLANGLACSEKWSVAAGDIRCAFLTGGYLSRDEPLYLHQPTTGFPGMLPGQIVRIKKNIFGLATSPHEWWQDLQGGMKFAELHIEGATYKFDQCPLDPCVFMLRRWQEGKFSGKPIAYVGSHVDDLLVIGPKKVNKEIQRVLSEVFPVDEWIEDLLTYLGSEICCEEDRVKVTQKRYTENRLFTVDLQKGIPDDAPADAEVLADNRSLIGALSWLSAQTRPDLTCSVSLAQQTQKGPSFGDVKFTNGIAGKAMKHKERGLCFKPVPYANMMILVYHDAAWANAFEGDYDEPGFELTEEDKANGLQHEGPASLASRKAKKANSRVASQLGNLVLFAEKDCVQGKPGNVSIADWRSQAGQRVCRSTFGAETQASVEGIENGQYMRSFIETLVNGTLVKVEQCTRHLLCLSDCRSLYDHIHKEGIPRTPSDRRLAIDLAALRQTLRAERWGSKLPLGWVPSVYQLGDILTKPQDADGWWEKIDGKLSISVRGVVANVKGEEDKTSVKH</sequence>
<feature type="compositionally biased region" description="Basic and acidic residues" evidence="1">
    <location>
        <begin position="1065"/>
        <end position="1085"/>
    </location>
</feature>
<feature type="region of interest" description="Disordered" evidence="1">
    <location>
        <begin position="96"/>
        <end position="115"/>
    </location>
</feature>
<feature type="region of interest" description="Disordered" evidence="1">
    <location>
        <begin position="995"/>
        <end position="1085"/>
    </location>
</feature>
<evidence type="ECO:0000313" key="4">
    <source>
        <dbReference type="Proteomes" id="UP000604046"/>
    </source>
</evidence>
<comment type="caution">
    <text evidence="3">The sequence shown here is derived from an EMBL/GenBank/DDBJ whole genome shotgun (WGS) entry which is preliminary data.</text>
</comment>
<dbReference type="InterPro" id="IPR013103">
    <property type="entry name" value="RVT_2"/>
</dbReference>
<feature type="compositionally biased region" description="Acidic residues" evidence="1">
    <location>
        <begin position="1139"/>
        <end position="1148"/>
    </location>
</feature>